<keyword evidence="1" id="KW-0812">Transmembrane</keyword>
<dbReference type="AlphaFoldDB" id="A0ABC9YRD5"/>
<feature type="transmembrane region" description="Helical" evidence="1">
    <location>
        <begin position="64"/>
        <end position="85"/>
    </location>
</feature>
<sequence>MTLAESISPTPSTSGPIARPRGWWPILALTAFTAVASAAFALAFAHNPSLAFGSSTPIDPGDQLYLKLFVVRSVALSILTLILVVRRARIALIPVMVLLAVNQMADGFSGIATHRAESVVAPMIQGVLLLACAGHLIATLDRPLRRAAIGSWRS</sequence>
<protein>
    <recommendedName>
        <fullName evidence="4">DUF4267 domain-containing protein</fullName>
    </recommendedName>
</protein>
<evidence type="ECO:0000313" key="3">
    <source>
        <dbReference type="Proteomes" id="UP000037179"/>
    </source>
</evidence>
<name>A0ABC9YRD5_9NOCA</name>
<dbReference type="EMBL" id="BBYQ01000023">
    <property type="protein sequence ID" value="GAP27783.1"/>
    <property type="molecule type" value="Genomic_DNA"/>
</dbReference>
<evidence type="ECO:0008006" key="4">
    <source>
        <dbReference type="Google" id="ProtNLM"/>
    </source>
</evidence>
<keyword evidence="3" id="KW-1185">Reference proteome</keyword>
<keyword evidence="1" id="KW-1133">Transmembrane helix</keyword>
<feature type="transmembrane region" description="Helical" evidence="1">
    <location>
        <begin position="92"/>
        <end position="113"/>
    </location>
</feature>
<reference evidence="2 3" key="2">
    <citation type="journal article" date="2016" name="Genome Announc.">
        <title>Draft Genome Sequence of Erythromycin- and Oxytetracycline-Sensitive Nocardia seriolae Strain U-1 (NBRC 110359).</title>
        <authorList>
            <person name="Imajoh M."/>
            <person name="Sukeda M."/>
            <person name="Shimizu M."/>
            <person name="Yamane J."/>
            <person name="Ohnishi K."/>
            <person name="Oshima S."/>
        </authorList>
    </citation>
    <scope>NUCLEOTIDE SEQUENCE [LARGE SCALE GENOMIC DNA]</scope>
    <source>
        <strain evidence="2 3">U-1</strain>
    </source>
</reference>
<gene>
    <name evidence="2" type="ORF">NSK11_contig00023-0032</name>
</gene>
<proteinExistence type="predicted"/>
<accession>A0ABC9YRD5</accession>
<keyword evidence="1" id="KW-0472">Membrane</keyword>
<evidence type="ECO:0000256" key="1">
    <source>
        <dbReference type="SAM" id="Phobius"/>
    </source>
</evidence>
<organism evidence="2 3">
    <name type="scientific">Nocardia seriolae</name>
    <dbReference type="NCBI Taxonomy" id="37332"/>
    <lineage>
        <taxon>Bacteria</taxon>
        <taxon>Bacillati</taxon>
        <taxon>Actinomycetota</taxon>
        <taxon>Actinomycetes</taxon>
        <taxon>Mycobacteriales</taxon>
        <taxon>Nocardiaceae</taxon>
        <taxon>Nocardia</taxon>
    </lineage>
</organism>
<reference evidence="3" key="1">
    <citation type="submission" date="2015-07" db="EMBL/GenBank/DDBJ databases">
        <title>Nocardia seriolae U-1 whole genome shotgun sequence.</title>
        <authorList>
            <person name="Imajoh M."/>
            <person name="Fukumoto Y."/>
            <person name="Sukeda M."/>
            <person name="Yamane J."/>
            <person name="Yamasaki K."/>
            <person name="Shimizu M."/>
            <person name="Ohnishi K."/>
            <person name="Oshima S."/>
        </authorList>
    </citation>
    <scope>NUCLEOTIDE SEQUENCE [LARGE SCALE GENOMIC DNA]</scope>
    <source>
        <strain evidence="3">U-1</strain>
    </source>
</reference>
<comment type="caution">
    <text evidence="2">The sequence shown here is derived from an EMBL/GenBank/DDBJ whole genome shotgun (WGS) entry which is preliminary data.</text>
</comment>
<dbReference type="RefSeq" id="WP_036551306.1">
    <property type="nucleotide sequence ID" value="NZ_AP028459.1"/>
</dbReference>
<evidence type="ECO:0000313" key="2">
    <source>
        <dbReference type="EMBL" id="GAP27783.1"/>
    </source>
</evidence>
<feature type="transmembrane region" description="Helical" evidence="1">
    <location>
        <begin position="119"/>
        <end position="138"/>
    </location>
</feature>
<feature type="transmembrane region" description="Helical" evidence="1">
    <location>
        <begin position="23"/>
        <end position="44"/>
    </location>
</feature>
<dbReference type="Proteomes" id="UP000037179">
    <property type="component" value="Unassembled WGS sequence"/>
</dbReference>